<dbReference type="EnsemblProtists" id="EOD07741">
    <property type="protein sequence ID" value="EOD07741"/>
    <property type="gene ID" value="EMIHUDRAFT_218294"/>
</dbReference>
<protein>
    <submittedName>
        <fullName evidence="3">Uncharacterized protein</fullName>
    </submittedName>
</protein>
<dbReference type="AlphaFoldDB" id="A0A0D3I906"/>
<dbReference type="RefSeq" id="XP_005760170.1">
    <property type="nucleotide sequence ID" value="XM_005760113.1"/>
</dbReference>
<feature type="region of interest" description="Disordered" evidence="1">
    <location>
        <begin position="303"/>
        <end position="325"/>
    </location>
</feature>
<keyword evidence="2" id="KW-0732">Signal</keyword>
<dbReference type="SUPFAM" id="SSF53335">
    <property type="entry name" value="S-adenosyl-L-methionine-dependent methyltransferases"/>
    <property type="match status" value="1"/>
</dbReference>
<keyword evidence="4" id="KW-1185">Reference proteome</keyword>
<proteinExistence type="predicted"/>
<evidence type="ECO:0000256" key="2">
    <source>
        <dbReference type="SAM" id="SignalP"/>
    </source>
</evidence>
<dbReference type="Proteomes" id="UP000013827">
    <property type="component" value="Unassembled WGS sequence"/>
</dbReference>
<evidence type="ECO:0000256" key="1">
    <source>
        <dbReference type="SAM" id="MobiDB-lite"/>
    </source>
</evidence>
<organism evidence="3 4">
    <name type="scientific">Emiliania huxleyi (strain CCMP1516)</name>
    <dbReference type="NCBI Taxonomy" id="280463"/>
    <lineage>
        <taxon>Eukaryota</taxon>
        <taxon>Haptista</taxon>
        <taxon>Haptophyta</taxon>
        <taxon>Prymnesiophyceae</taxon>
        <taxon>Isochrysidales</taxon>
        <taxon>Noelaerhabdaceae</taxon>
        <taxon>Emiliania</taxon>
    </lineage>
</organism>
<name>A0A0D3I906_EMIH1</name>
<dbReference type="PaxDb" id="2903-EOD07741"/>
<dbReference type="InterPro" id="IPR029063">
    <property type="entry name" value="SAM-dependent_MTases_sf"/>
</dbReference>
<dbReference type="GeneID" id="17253872"/>
<evidence type="ECO:0000313" key="4">
    <source>
        <dbReference type="Proteomes" id="UP000013827"/>
    </source>
</evidence>
<reference evidence="3" key="2">
    <citation type="submission" date="2024-10" db="UniProtKB">
        <authorList>
            <consortium name="EnsemblProtists"/>
        </authorList>
    </citation>
    <scope>IDENTIFICATION</scope>
</reference>
<sequence length="325" mass="33829">MWLLAPLCAPACGGHSQALVVYVPTTPPSWATAAPIRIFIPGNGTSSVPTHATGIPDEVFRRVVLGSGGGQCSSFAIEQVIGGSDTGSVLWSGSVVLAELIGARAATFGIVPGSTAIELGAGLGLVSIVASCLGARVVATDGDESIQPVAKRNVLLNQRLQDVAGSQSGSESNEGGQSGAGSVDVRQLWWGDVAAARALGSFDTVLGSDLVYGTDGIVGPVAREASFAALLCTMWLLSHENTTLVLTYRERKPIEARFFTMLWEQFEPDVEGASGEAWRGEASPIAGVPESSSVRLFTFRRRRRETGGDTPPAPYCAALGRDAVE</sequence>
<dbReference type="eggNOG" id="KOG2793">
    <property type="taxonomic scope" value="Eukaryota"/>
</dbReference>
<feature type="chain" id="PRO_5044231710" evidence="2">
    <location>
        <begin position="19"/>
        <end position="325"/>
    </location>
</feature>
<dbReference type="InterPro" id="IPR019410">
    <property type="entry name" value="Methyltransf_16"/>
</dbReference>
<dbReference type="HOGENOM" id="CLU_856451_0_0_1"/>
<evidence type="ECO:0000313" key="3">
    <source>
        <dbReference type="EnsemblProtists" id="EOD07741"/>
    </source>
</evidence>
<dbReference type="Gene3D" id="3.40.50.150">
    <property type="entry name" value="Vaccinia Virus protein VP39"/>
    <property type="match status" value="1"/>
</dbReference>
<dbReference type="KEGG" id="ehx:EMIHUDRAFT_218294"/>
<reference evidence="4" key="1">
    <citation type="journal article" date="2013" name="Nature">
        <title>Pan genome of the phytoplankton Emiliania underpins its global distribution.</title>
        <authorList>
            <person name="Read B.A."/>
            <person name="Kegel J."/>
            <person name="Klute M.J."/>
            <person name="Kuo A."/>
            <person name="Lefebvre S.C."/>
            <person name="Maumus F."/>
            <person name="Mayer C."/>
            <person name="Miller J."/>
            <person name="Monier A."/>
            <person name="Salamov A."/>
            <person name="Young J."/>
            <person name="Aguilar M."/>
            <person name="Claverie J.M."/>
            <person name="Frickenhaus S."/>
            <person name="Gonzalez K."/>
            <person name="Herman E.K."/>
            <person name="Lin Y.C."/>
            <person name="Napier J."/>
            <person name="Ogata H."/>
            <person name="Sarno A.F."/>
            <person name="Shmutz J."/>
            <person name="Schroeder D."/>
            <person name="de Vargas C."/>
            <person name="Verret F."/>
            <person name="von Dassow P."/>
            <person name="Valentin K."/>
            <person name="Van de Peer Y."/>
            <person name="Wheeler G."/>
            <person name="Dacks J.B."/>
            <person name="Delwiche C.F."/>
            <person name="Dyhrman S.T."/>
            <person name="Glockner G."/>
            <person name="John U."/>
            <person name="Richards T."/>
            <person name="Worden A.Z."/>
            <person name="Zhang X."/>
            <person name="Grigoriev I.V."/>
            <person name="Allen A.E."/>
            <person name="Bidle K."/>
            <person name="Borodovsky M."/>
            <person name="Bowler C."/>
            <person name="Brownlee C."/>
            <person name="Cock J.M."/>
            <person name="Elias M."/>
            <person name="Gladyshev V.N."/>
            <person name="Groth M."/>
            <person name="Guda C."/>
            <person name="Hadaegh A."/>
            <person name="Iglesias-Rodriguez M.D."/>
            <person name="Jenkins J."/>
            <person name="Jones B.M."/>
            <person name="Lawson T."/>
            <person name="Leese F."/>
            <person name="Lindquist E."/>
            <person name="Lobanov A."/>
            <person name="Lomsadze A."/>
            <person name="Malik S.B."/>
            <person name="Marsh M.E."/>
            <person name="Mackinder L."/>
            <person name="Mock T."/>
            <person name="Mueller-Roeber B."/>
            <person name="Pagarete A."/>
            <person name="Parker M."/>
            <person name="Probert I."/>
            <person name="Quesneville H."/>
            <person name="Raines C."/>
            <person name="Rensing S.A."/>
            <person name="Riano-Pachon D.M."/>
            <person name="Richier S."/>
            <person name="Rokitta S."/>
            <person name="Shiraiwa Y."/>
            <person name="Soanes D.M."/>
            <person name="van der Giezen M."/>
            <person name="Wahlund T.M."/>
            <person name="Williams B."/>
            <person name="Wilson W."/>
            <person name="Wolfe G."/>
            <person name="Wurch L.L."/>
        </authorList>
    </citation>
    <scope>NUCLEOTIDE SEQUENCE</scope>
</reference>
<dbReference type="Pfam" id="PF10294">
    <property type="entry name" value="Methyltransf_16"/>
    <property type="match status" value="1"/>
</dbReference>
<feature type="signal peptide" evidence="2">
    <location>
        <begin position="1"/>
        <end position="18"/>
    </location>
</feature>
<accession>A0A0D3I906</accession>
<dbReference type="PANTHER" id="PTHR14614">
    <property type="entry name" value="HEPATOCELLULAR CARCINOMA-ASSOCIATED ANTIGEN"/>
    <property type="match status" value="1"/>
</dbReference>